<proteinExistence type="predicted"/>
<gene>
    <name evidence="5" type="ORF">MAR_024803</name>
</gene>
<feature type="domain" description="PH" evidence="4">
    <location>
        <begin position="197"/>
        <end position="286"/>
    </location>
</feature>
<name>A0ABY7DZT7_MYAAR</name>
<comment type="subcellular location">
    <subcellularLocation>
        <location evidence="1">Membrane</location>
    </subcellularLocation>
</comment>
<protein>
    <submittedName>
        <fullName evidence="5">PKHB2-like protein</fullName>
    </submittedName>
</protein>
<keyword evidence="6" id="KW-1185">Reference proteome</keyword>
<keyword evidence="2" id="KW-0472">Membrane</keyword>
<reference evidence="5" key="1">
    <citation type="submission" date="2022-11" db="EMBL/GenBank/DDBJ databases">
        <title>Centuries of genome instability and evolution in soft-shell clam transmissible cancer (bioRxiv).</title>
        <authorList>
            <person name="Hart S.F.M."/>
            <person name="Yonemitsu M.A."/>
            <person name="Giersch R.M."/>
            <person name="Beal B.F."/>
            <person name="Arriagada G."/>
            <person name="Davis B.W."/>
            <person name="Ostrander E.A."/>
            <person name="Goff S.P."/>
            <person name="Metzger M.J."/>
        </authorList>
    </citation>
    <scope>NUCLEOTIDE SEQUENCE</scope>
    <source>
        <strain evidence="5">MELC-2E11</strain>
        <tissue evidence="5">Siphon/mantle</tissue>
    </source>
</reference>
<dbReference type="InterPro" id="IPR001849">
    <property type="entry name" value="PH_domain"/>
</dbReference>
<feature type="region of interest" description="Disordered" evidence="3">
    <location>
        <begin position="1"/>
        <end position="22"/>
    </location>
</feature>
<accession>A0ABY7DZT7</accession>
<dbReference type="PANTHER" id="PTHR14309:SF10">
    <property type="entry name" value="PH DOMAIN-CONTAINING PROTEIN"/>
    <property type="match status" value="1"/>
</dbReference>
<evidence type="ECO:0000313" key="6">
    <source>
        <dbReference type="Proteomes" id="UP001164746"/>
    </source>
</evidence>
<dbReference type="InterPro" id="IPR046869">
    <property type="entry name" value="SLM1/RGC1-like_PH"/>
</dbReference>
<feature type="region of interest" description="Disordered" evidence="3">
    <location>
        <begin position="356"/>
        <end position="383"/>
    </location>
</feature>
<dbReference type="PROSITE" id="PS50003">
    <property type="entry name" value="PH_DOMAIN"/>
    <property type="match status" value="1"/>
</dbReference>
<dbReference type="InterPro" id="IPR039680">
    <property type="entry name" value="PLEKHB1/2"/>
</dbReference>
<evidence type="ECO:0000256" key="1">
    <source>
        <dbReference type="ARBA" id="ARBA00004370"/>
    </source>
</evidence>
<evidence type="ECO:0000256" key="2">
    <source>
        <dbReference type="ARBA" id="ARBA00023136"/>
    </source>
</evidence>
<evidence type="ECO:0000256" key="3">
    <source>
        <dbReference type="SAM" id="MobiDB-lite"/>
    </source>
</evidence>
<dbReference type="EMBL" id="CP111014">
    <property type="protein sequence ID" value="WAR00431.1"/>
    <property type="molecule type" value="Genomic_DNA"/>
</dbReference>
<dbReference type="PANTHER" id="PTHR14309">
    <property type="entry name" value="EXPRESSED PROTEIN"/>
    <property type="match status" value="1"/>
</dbReference>
<sequence length="383" mass="43028">MADERSARGRDVSGDSGPTLRRQGNFKVVQPLLSSVKMAGLVVAPRSTGKPRKENGYLEPAQVEFMVYLIFGRQTPVGKVFAPVFQTVEEFREPPEGRSGLLGSWNPTMHSSLPVKILIANVFLGAPLMERPDDNDTNNDDDEETGDKDFKGFLLACGLWGFLLLKKCQWLRNRTSWCMRTRGGIGIFKENNRMEKQIVKAGWLQRRSSVVHRWKRCWFVLYRDGNLTRFESPDSRHPEKSLILRAVCVGLRTGAEMRDHNDDLKLCAENMDDMKAWQLTIEEARSTAGAQVPAGSQVFYPQVVSHVYGGYPGQIITQQGQTSDVGPGCPLVKIYVHPKSPPRKVIKASPEHLDTDLPVRPFLDQSDLTSPWGDSPYNPPTFE</sequence>
<feature type="compositionally biased region" description="Basic and acidic residues" evidence="3">
    <location>
        <begin position="1"/>
        <end position="13"/>
    </location>
</feature>
<dbReference type="Pfam" id="PF20399">
    <property type="entry name" value="PH_20"/>
    <property type="match status" value="1"/>
</dbReference>
<dbReference type="InterPro" id="IPR011993">
    <property type="entry name" value="PH-like_dom_sf"/>
</dbReference>
<dbReference type="Gene3D" id="2.30.29.30">
    <property type="entry name" value="Pleckstrin-homology domain (PH domain)/Phosphotyrosine-binding domain (PTB)"/>
    <property type="match status" value="1"/>
</dbReference>
<dbReference type="SUPFAM" id="SSF50729">
    <property type="entry name" value="PH domain-like"/>
    <property type="match status" value="1"/>
</dbReference>
<organism evidence="5 6">
    <name type="scientific">Mya arenaria</name>
    <name type="common">Soft-shell clam</name>
    <dbReference type="NCBI Taxonomy" id="6604"/>
    <lineage>
        <taxon>Eukaryota</taxon>
        <taxon>Metazoa</taxon>
        <taxon>Spiralia</taxon>
        <taxon>Lophotrochozoa</taxon>
        <taxon>Mollusca</taxon>
        <taxon>Bivalvia</taxon>
        <taxon>Autobranchia</taxon>
        <taxon>Heteroconchia</taxon>
        <taxon>Euheterodonta</taxon>
        <taxon>Imparidentia</taxon>
        <taxon>Neoheterodontei</taxon>
        <taxon>Myida</taxon>
        <taxon>Myoidea</taxon>
        <taxon>Myidae</taxon>
        <taxon>Mya</taxon>
    </lineage>
</organism>
<dbReference type="Proteomes" id="UP001164746">
    <property type="component" value="Chromosome 3"/>
</dbReference>
<evidence type="ECO:0000313" key="5">
    <source>
        <dbReference type="EMBL" id="WAR00431.1"/>
    </source>
</evidence>
<evidence type="ECO:0000259" key="4">
    <source>
        <dbReference type="PROSITE" id="PS50003"/>
    </source>
</evidence>
<dbReference type="SMART" id="SM00233">
    <property type="entry name" value="PH"/>
    <property type="match status" value="1"/>
</dbReference>